<dbReference type="EMBL" id="AP014704">
    <property type="protein sequence ID" value="BAQ47417.1"/>
    <property type="molecule type" value="Genomic_DNA"/>
</dbReference>
<sequence length="317" mass="34330">MTSDTPSIDRLAKLRGVVEAFTGQAFAVVDGGQFDDLPDACRREQLLVRSLFHDHPDAEVERAGRWLVSLAQSSDALERVFAMTRGKTTVVYWSCASGEAILHRHLRTLNIVRIPQWAADGGEVPPPDGSGQEPAAVMFRHWDPRVLGATMPVLIPGQFVRILGPAAEIAFLAEDYGGVRRVVADPAFPPDPGGVLTIGSEQIEALTARRLTASHRRIAAYSREVAASEVGTASDTALHEHVVISDRVGRSLGLAGEAAQSRWALLMLLSQGRIASHEPTRAYLAQDGDSPDGHLRRLFDLTIAAMGEARDARGPRR</sequence>
<protein>
    <recommendedName>
        <fullName evidence="1">DUF4123 domain-containing protein</fullName>
    </recommendedName>
</protein>
<dbReference type="PATRIC" id="fig|270351.10.peg.4272"/>
<accession>A0A0C6FK13</accession>
<reference evidence="3" key="2">
    <citation type="submission" date="2015-01" db="EMBL/GenBank/DDBJ databases">
        <title>Complete genome sequence of Methylobacterium aquaticum strain 22A.</title>
        <authorList>
            <person name="Tani A."/>
            <person name="Ogura Y."/>
            <person name="Hayashi T."/>
        </authorList>
    </citation>
    <scope>NUCLEOTIDE SEQUENCE [LARGE SCALE GENOMIC DNA]</scope>
    <source>
        <strain evidence="3">MA-22A</strain>
    </source>
</reference>
<dbReference type="Proteomes" id="UP000061432">
    <property type="component" value="Chromosome"/>
</dbReference>
<dbReference type="STRING" id="270351.Maq22A_c22150"/>
<dbReference type="KEGG" id="maqu:Maq22A_c22150"/>
<evidence type="ECO:0000313" key="2">
    <source>
        <dbReference type="EMBL" id="BAQ47417.1"/>
    </source>
</evidence>
<evidence type="ECO:0000313" key="3">
    <source>
        <dbReference type="Proteomes" id="UP000061432"/>
    </source>
</evidence>
<dbReference type="RefSeq" id="WP_060848380.1">
    <property type="nucleotide sequence ID" value="NZ_AP014704.1"/>
</dbReference>
<dbReference type="Pfam" id="PF13503">
    <property type="entry name" value="DUF4123"/>
    <property type="match status" value="1"/>
</dbReference>
<name>A0A0C6FK13_9HYPH</name>
<dbReference type="InterPro" id="IPR025391">
    <property type="entry name" value="DUF4123"/>
</dbReference>
<reference evidence="2 3" key="1">
    <citation type="journal article" date="2015" name="Genome Announc.">
        <title>Complete Genome Sequence of Methylobacterium aquaticum Strain 22A, Isolated from Racomitrium japonicum Moss.</title>
        <authorList>
            <person name="Tani A."/>
            <person name="Ogura Y."/>
            <person name="Hayashi T."/>
            <person name="Kimbara K."/>
        </authorList>
    </citation>
    <scope>NUCLEOTIDE SEQUENCE [LARGE SCALE GENOMIC DNA]</scope>
    <source>
        <strain evidence="2 3">MA-22A</strain>
    </source>
</reference>
<organism evidence="2 3">
    <name type="scientific">Methylobacterium aquaticum</name>
    <dbReference type="NCBI Taxonomy" id="270351"/>
    <lineage>
        <taxon>Bacteria</taxon>
        <taxon>Pseudomonadati</taxon>
        <taxon>Pseudomonadota</taxon>
        <taxon>Alphaproteobacteria</taxon>
        <taxon>Hyphomicrobiales</taxon>
        <taxon>Methylobacteriaceae</taxon>
        <taxon>Methylobacterium</taxon>
    </lineage>
</organism>
<evidence type="ECO:0000259" key="1">
    <source>
        <dbReference type="Pfam" id="PF13503"/>
    </source>
</evidence>
<dbReference type="AlphaFoldDB" id="A0A0C6FK13"/>
<gene>
    <name evidence="2" type="ORF">Maq22A_c22150</name>
</gene>
<proteinExistence type="predicted"/>
<feature type="domain" description="DUF4123" evidence="1">
    <location>
        <begin position="26"/>
        <end position="156"/>
    </location>
</feature>